<feature type="chain" id="PRO_5047182158" evidence="2">
    <location>
        <begin position="20"/>
        <end position="235"/>
    </location>
</feature>
<evidence type="ECO:0000256" key="2">
    <source>
        <dbReference type="SAM" id="SignalP"/>
    </source>
</evidence>
<dbReference type="Proteomes" id="UP001404104">
    <property type="component" value="Unassembled WGS sequence"/>
</dbReference>
<sequence>MVMRNMLIAAALAPALLLGACGGTKNGGLESVHQPIVTRADYLFDVATSGDALAPGEAQRLAGWMRSINLGYGDRIAIDDAGAYAGGGVREAVQAQAAQYGLLVADDAPVTGAAISPGTVRIIVSRMKATVPNCPDFSRATGIEFAGNTSSNHGCAINSNLAAMIANPSDLVQGQRGAGFTDPIQANKAIDAFRRGTGSAATGAAGGAAGGAGGGAAASGSGPGASGGGSPNGGQ</sequence>
<reference evidence="3 4" key="1">
    <citation type="submission" date="2024-05" db="EMBL/GenBank/DDBJ databases">
        <authorList>
            <person name="Liu Q."/>
            <person name="Xin Y.-H."/>
        </authorList>
    </citation>
    <scope>NUCLEOTIDE SEQUENCE [LARGE SCALE GENOMIC DNA]</scope>
    <source>
        <strain evidence="3 4">CGMCC 1.15349</strain>
    </source>
</reference>
<accession>A0ABU9XQJ4</accession>
<dbReference type="PROSITE" id="PS51257">
    <property type="entry name" value="PROKAR_LIPOPROTEIN"/>
    <property type="match status" value="1"/>
</dbReference>
<feature type="compositionally biased region" description="Gly residues" evidence="1">
    <location>
        <begin position="204"/>
        <end position="235"/>
    </location>
</feature>
<feature type="region of interest" description="Disordered" evidence="1">
    <location>
        <begin position="198"/>
        <end position="235"/>
    </location>
</feature>
<evidence type="ECO:0000313" key="3">
    <source>
        <dbReference type="EMBL" id="MEN2785837.1"/>
    </source>
</evidence>
<evidence type="ECO:0000313" key="4">
    <source>
        <dbReference type="Proteomes" id="UP001404104"/>
    </source>
</evidence>
<dbReference type="RefSeq" id="WP_345863473.1">
    <property type="nucleotide sequence ID" value="NZ_JBDIMF010000001.1"/>
</dbReference>
<proteinExistence type="predicted"/>
<dbReference type="EMBL" id="JBDIMF010000001">
    <property type="protein sequence ID" value="MEN2785837.1"/>
    <property type="molecule type" value="Genomic_DNA"/>
</dbReference>
<gene>
    <name evidence="3" type="ORF">ABC969_05310</name>
</gene>
<protein>
    <submittedName>
        <fullName evidence="3">CpaD family pilus assembly lipoprotein</fullName>
    </submittedName>
</protein>
<organism evidence="3 4">
    <name type="scientific">Sphingomonas qilianensis</name>
    <dbReference type="NCBI Taxonomy" id="1736690"/>
    <lineage>
        <taxon>Bacteria</taxon>
        <taxon>Pseudomonadati</taxon>
        <taxon>Pseudomonadota</taxon>
        <taxon>Alphaproteobacteria</taxon>
        <taxon>Sphingomonadales</taxon>
        <taxon>Sphingomonadaceae</taxon>
        <taxon>Sphingomonas</taxon>
    </lineage>
</organism>
<name>A0ABU9XQJ4_9SPHN</name>
<feature type="signal peptide" evidence="2">
    <location>
        <begin position="1"/>
        <end position="19"/>
    </location>
</feature>
<keyword evidence="3" id="KW-0449">Lipoprotein</keyword>
<evidence type="ECO:0000256" key="1">
    <source>
        <dbReference type="SAM" id="MobiDB-lite"/>
    </source>
</evidence>
<dbReference type="Pfam" id="PF09476">
    <property type="entry name" value="Pilus_CpaD"/>
    <property type="match status" value="1"/>
</dbReference>
<keyword evidence="2" id="KW-0732">Signal</keyword>
<keyword evidence="4" id="KW-1185">Reference proteome</keyword>
<dbReference type="InterPro" id="IPR019027">
    <property type="entry name" value="Pilus_biogenesis_CpaD-related"/>
</dbReference>
<comment type="caution">
    <text evidence="3">The sequence shown here is derived from an EMBL/GenBank/DDBJ whole genome shotgun (WGS) entry which is preliminary data.</text>
</comment>